<evidence type="ECO:0000313" key="4">
    <source>
        <dbReference type="EMBL" id="GEO43224.1"/>
    </source>
</evidence>
<accession>A0A512E3B5</accession>
<dbReference type="InterPro" id="IPR050595">
    <property type="entry name" value="Bact_response_regulator"/>
</dbReference>
<gene>
    <name evidence="4" type="ORF">SAE02_73720</name>
</gene>
<protein>
    <recommendedName>
        <fullName evidence="3">Response regulatory domain-containing protein</fullName>
    </recommendedName>
</protein>
<dbReference type="InterPro" id="IPR011006">
    <property type="entry name" value="CheY-like_superfamily"/>
</dbReference>
<dbReference type="PANTHER" id="PTHR44591">
    <property type="entry name" value="STRESS RESPONSE REGULATOR PROTEIN 1"/>
    <property type="match status" value="1"/>
</dbReference>
<dbReference type="PROSITE" id="PS50110">
    <property type="entry name" value="RESPONSE_REGULATORY"/>
    <property type="match status" value="1"/>
</dbReference>
<dbReference type="EMBL" id="BJYZ01000068">
    <property type="protein sequence ID" value="GEO43224.1"/>
    <property type="molecule type" value="Genomic_DNA"/>
</dbReference>
<dbReference type="SUPFAM" id="SSF52172">
    <property type="entry name" value="CheY-like"/>
    <property type="match status" value="1"/>
</dbReference>
<dbReference type="SMART" id="SM00448">
    <property type="entry name" value="REC"/>
    <property type="match status" value="1"/>
</dbReference>
<sequence length="144" mass="14968">MSPAALPSPSSKPSAVARILICEDDPFIALGWAGLLTDEGYTVLGPAYKAEKALELAYRYLPTLALIDIDLGGSIDGISVAAELAPLGVSVIFLTADYQRAGVEGRELAADILIKPVVEDTVLKAVASTLQRKMISVGANALSA</sequence>
<evidence type="ECO:0000256" key="1">
    <source>
        <dbReference type="ARBA" id="ARBA00022553"/>
    </source>
</evidence>
<keyword evidence="5" id="KW-1185">Reference proteome</keyword>
<keyword evidence="1 2" id="KW-0597">Phosphoprotein</keyword>
<dbReference type="InterPro" id="IPR001789">
    <property type="entry name" value="Sig_transdc_resp-reg_receiver"/>
</dbReference>
<organism evidence="4 5">
    <name type="scientific">Skermanella aerolata</name>
    <dbReference type="NCBI Taxonomy" id="393310"/>
    <lineage>
        <taxon>Bacteria</taxon>
        <taxon>Pseudomonadati</taxon>
        <taxon>Pseudomonadota</taxon>
        <taxon>Alphaproteobacteria</taxon>
        <taxon>Rhodospirillales</taxon>
        <taxon>Azospirillaceae</taxon>
        <taxon>Skermanella</taxon>
    </lineage>
</organism>
<dbReference type="Proteomes" id="UP000321523">
    <property type="component" value="Unassembled WGS sequence"/>
</dbReference>
<name>A0A512E3B5_9PROT</name>
<feature type="domain" description="Response regulatory" evidence="3">
    <location>
        <begin position="18"/>
        <end position="130"/>
    </location>
</feature>
<evidence type="ECO:0000313" key="5">
    <source>
        <dbReference type="Proteomes" id="UP000321523"/>
    </source>
</evidence>
<comment type="caution">
    <text evidence="4">The sequence shown here is derived from an EMBL/GenBank/DDBJ whole genome shotgun (WGS) entry which is preliminary data.</text>
</comment>
<dbReference type="OrthoDB" id="7060229at2"/>
<dbReference type="AlphaFoldDB" id="A0A512E3B5"/>
<dbReference type="PANTHER" id="PTHR44591:SF3">
    <property type="entry name" value="RESPONSE REGULATORY DOMAIN-CONTAINING PROTEIN"/>
    <property type="match status" value="1"/>
</dbReference>
<evidence type="ECO:0000256" key="2">
    <source>
        <dbReference type="PROSITE-ProRule" id="PRU00169"/>
    </source>
</evidence>
<reference evidence="4 5" key="1">
    <citation type="submission" date="2019-07" db="EMBL/GenBank/DDBJ databases">
        <title>Whole genome shotgun sequence of Skermanella aerolata NBRC 106429.</title>
        <authorList>
            <person name="Hosoyama A."/>
            <person name="Uohara A."/>
            <person name="Ohji S."/>
            <person name="Ichikawa N."/>
        </authorList>
    </citation>
    <scope>NUCLEOTIDE SEQUENCE [LARGE SCALE GENOMIC DNA]</scope>
    <source>
        <strain evidence="4 5">NBRC 106429</strain>
    </source>
</reference>
<dbReference type="Pfam" id="PF00072">
    <property type="entry name" value="Response_reg"/>
    <property type="match status" value="1"/>
</dbReference>
<dbReference type="RefSeq" id="WP_044436938.1">
    <property type="nucleotide sequence ID" value="NZ_BJYZ01000068.1"/>
</dbReference>
<dbReference type="GO" id="GO:0000160">
    <property type="term" value="P:phosphorelay signal transduction system"/>
    <property type="evidence" value="ECO:0007669"/>
    <property type="project" value="InterPro"/>
</dbReference>
<proteinExistence type="predicted"/>
<evidence type="ECO:0000259" key="3">
    <source>
        <dbReference type="PROSITE" id="PS50110"/>
    </source>
</evidence>
<feature type="modified residue" description="4-aspartylphosphate" evidence="2">
    <location>
        <position position="68"/>
    </location>
</feature>
<dbReference type="Gene3D" id="3.40.50.2300">
    <property type="match status" value="1"/>
</dbReference>